<accession>A0A6G2D6V7</accession>
<dbReference type="RefSeq" id="WP_155458826.1">
    <property type="nucleotide sequence ID" value="NZ_WNHJ01000963.1"/>
</dbReference>
<comment type="caution">
    <text evidence="1">The sequence shown here is derived from an EMBL/GenBank/DDBJ whole genome shotgun (WGS) entry which is preliminary data.</text>
</comment>
<name>A0A6G2D6V7_STREE</name>
<evidence type="ECO:0000313" key="1">
    <source>
        <dbReference type="EMBL" id="MTV64551.1"/>
    </source>
</evidence>
<dbReference type="Proteomes" id="UP000474228">
    <property type="component" value="Unassembled WGS sequence"/>
</dbReference>
<evidence type="ECO:0000313" key="2">
    <source>
        <dbReference type="Proteomes" id="UP000474228"/>
    </source>
</evidence>
<feature type="non-terminal residue" evidence="1">
    <location>
        <position position="74"/>
    </location>
</feature>
<dbReference type="EMBL" id="WNHJ01000963">
    <property type="protein sequence ID" value="MTV64551.1"/>
    <property type="molecule type" value="Genomic_DNA"/>
</dbReference>
<reference evidence="1 2" key="1">
    <citation type="submission" date="2019-11" db="EMBL/GenBank/DDBJ databases">
        <title>Growth characteristics of pneumococcus vary with the chemical composition of the capsule and with environmental conditions.</title>
        <authorList>
            <person name="Tothpal A."/>
            <person name="Desobry K."/>
            <person name="Joshi S."/>
            <person name="Wyllie A.L."/>
            <person name="Weinberger D.M."/>
        </authorList>
    </citation>
    <scope>NUCLEOTIDE SEQUENCE [LARGE SCALE GENOMIC DNA]</scope>
    <source>
        <strain evidence="2">pnumococcus22F</strain>
    </source>
</reference>
<proteinExistence type="predicted"/>
<organism evidence="1 2">
    <name type="scientific">Streptococcus pneumoniae</name>
    <dbReference type="NCBI Taxonomy" id="1313"/>
    <lineage>
        <taxon>Bacteria</taxon>
        <taxon>Bacillati</taxon>
        <taxon>Bacillota</taxon>
        <taxon>Bacilli</taxon>
        <taxon>Lactobacillales</taxon>
        <taxon>Streptococcaceae</taxon>
        <taxon>Streptococcus</taxon>
    </lineage>
</organism>
<gene>
    <name evidence="1" type="ORF">GM539_14550</name>
</gene>
<sequence length="74" mass="8764">MCAEWGYVGMPELSDNKVELDFFWTPRKFSQIHETVAVDNPADTRWVEDEITQEQVLVKKQPSKRDQQVMESYQ</sequence>
<dbReference type="AlphaFoldDB" id="A0A6G2D6V7"/>
<protein>
    <submittedName>
        <fullName evidence="1">Uncharacterized protein</fullName>
    </submittedName>
</protein>